<dbReference type="RefSeq" id="WP_012897913.1">
    <property type="nucleotide sequence ID" value="NZ_CP009054.1"/>
</dbReference>
<dbReference type="SUPFAM" id="SSF47413">
    <property type="entry name" value="lambda repressor-like DNA-binding domains"/>
    <property type="match status" value="1"/>
</dbReference>
<dbReference type="Proteomes" id="UP000028594">
    <property type="component" value="Chromosome"/>
</dbReference>
<dbReference type="InterPro" id="IPR001387">
    <property type="entry name" value="Cro/C1-type_HTH"/>
</dbReference>
<evidence type="ECO:0000259" key="1">
    <source>
        <dbReference type="PROSITE" id="PS50943"/>
    </source>
</evidence>
<protein>
    <recommendedName>
        <fullName evidence="1">HTH cro/C1-type domain-containing protein</fullName>
    </recommendedName>
</protein>
<dbReference type="Gene3D" id="1.10.260.40">
    <property type="entry name" value="lambda repressor-like DNA-binding domains"/>
    <property type="match status" value="1"/>
</dbReference>
<dbReference type="KEGG" id="llx:NCDO2118_1341"/>
<dbReference type="AlphaFoldDB" id="A0ABC8A6A9"/>
<feature type="domain" description="HTH cro/C1-type" evidence="1">
    <location>
        <begin position="8"/>
        <end position="61"/>
    </location>
</feature>
<dbReference type="Pfam" id="PF13443">
    <property type="entry name" value="HTH_26"/>
    <property type="match status" value="1"/>
</dbReference>
<accession>A0ABC8A6A9</accession>
<evidence type="ECO:0000313" key="3">
    <source>
        <dbReference type="Proteomes" id="UP000028594"/>
    </source>
</evidence>
<gene>
    <name evidence="2" type="ORF">NCDO2118_1341</name>
</gene>
<organism evidence="2 3">
    <name type="scientific">Lactococcus lactis subsp. lactis NCDO 2118</name>
    <dbReference type="NCBI Taxonomy" id="1117941"/>
    <lineage>
        <taxon>Bacteria</taxon>
        <taxon>Bacillati</taxon>
        <taxon>Bacillota</taxon>
        <taxon>Bacilli</taxon>
        <taxon>Lactobacillales</taxon>
        <taxon>Streptococcaceae</taxon>
        <taxon>Lactococcus</taxon>
    </lineage>
</organism>
<dbReference type="PROSITE" id="PS50943">
    <property type="entry name" value="HTH_CROC1"/>
    <property type="match status" value="1"/>
</dbReference>
<proteinExistence type="predicted"/>
<dbReference type="PANTHER" id="PTHR37301">
    <property type="entry name" value="DNA-BINDING PROTEIN-RELATED"/>
    <property type="match status" value="1"/>
</dbReference>
<dbReference type="InterPro" id="IPR010982">
    <property type="entry name" value="Lambda_DNA-bd_dom_sf"/>
</dbReference>
<sequence>MSISYEKLWTLIKHQKLNKTQLRDVSGITSATLARLSKDKGISLDALERICRALECEVGDVLEFKIEENKK</sequence>
<evidence type="ECO:0000313" key="2">
    <source>
        <dbReference type="EMBL" id="AII12820.1"/>
    </source>
</evidence>
<dbReference type="EMBL" id="CP009054">
    <property type="protein sequence ID" value="AII12820.1"/>
    <property type="molecule type" value="Genomic_DNA"/>
</dbReference>
<reference evidence="2 3" key="1">
    <citation type="submission" date="2014-07" db="EMBL/GenBank/DDBJ databases">
        <title>Genome sequence of Lactococcus lactis subsp. lactis NCDO 2118, a GABA-producing strain.</title>
        <authorList>
            <person name="Oliveira L.C."/>
            <person name="Saraiva T.D.L."/>
            <person name="Soares S.C."/>
            <person name="Ramos R.T.J."/>
            <person name="Sa P.H.C.G."/>
            <person name="Carneiro A.R."/>
            <person name="Miranda F."/>
            <person name="Freire M."/>
            <person name="Renan W."/>
            <person name="Oliveira A.F.Jr."/>
            <person name="Santos A.R."/>
            <person name="Pinto A.C."/>
            <person name="Souza B.M."/>
            <person name="Castro C.P."/>
            <person name="Diniz C.A.A."/>
            <person name="Rocha C.S."/>
            <person name="Mariano D.C.B."/>
            <person name="Aguiar E.L."/>
            <person name="Folador E.L."/>
            <person name="Barbosa E.G.V."/>
            <person name="Aburjaile F.F."/>
            <person name="Goncalves L.A."/>
            <person name="Guimaraes L.C."/>
            <person name="Azevedo M.S.P."/>
            <person name="Agresti P.C.M."/>
            <person name="Faria R.F."/>
            <person name="Tiwari S."/>
            <person name="Almeida S.S."/>
            <person name="Hassan S.S."/>
            <person name="Pereira V.B."/>
            <person name="Abreu V.A.C."/>
            <person name="Pereira U.P."/>
            <person name="Dorella F.A."/>
            <person name="Carvalho A.F."/>
            <person name="Pereira F.L."/>
            <person name="Leal C.A.G."/>
            <person name="Figueiredo H.C.P."/>
            <person name="Silva A."/>
            <person name="Miyoshi A."/>
            <person name="Azevedo V."/>
        </authorList>
    </citation>
    <scope>NUCLEOTIDE SEQUENCE [LARGE SCALE GENOMIC DNA]</scope>
    <source>
        <strain evidence="2 3">NCDO 2118</strain>
    </source>
</reference>
<name>A0ABC8A6A9_LACLL</name>
<dbReference type="PANTHER" id="PTHR37301:SF1">
    <property type="entry name" value="DNA-BINDING PROTEIN"/>
    <property type="match status" value="1"/>
</dbReference>